<dbReference type="RefSeq" id="WP_114248163.1">
    <property type="nucleotide sequence ID" value="NZ_CP027306.1"/>
</dbReference>
<dbReference type="EMBL" id="CP027306">
    <property type="protein sequence ID" value="AXE81758.1"/>
    <property type="molecule type" value="Genomic_DNA"/>
</dbReference>
<protein>
    <submittedName>
        <fullName evidence="1">Uncharacterized protein</fullName>
    </submittedName>
</protein>
<dbReference type="KEGG" id="sata:C5746_37910"/>
<organism evidence="1 2">
    <name type="scientific">Streptomyces atratus</name>
    <dbReference type="NCBI Taxonomy" id="1893"/>
    <lineage>
        <taxon>Bacteria</taxon>
        <taxon>Bacillati</taxon>
        <taxon>Actinomycetota</taxon>
        <taxon>Actinomycetes</taxon>
        <taxon>Kitasatosporales</taxon>
        <taxon>Streptomycetaceae</taxon>
        <taxon>Streptomyces</taxon>
    </lineage>
</organism>
<accession>A0A2Z5JN81</accession>
<dbReference type="Proteomes" id="UP000252698">
    <property type="component" value="Chromosome"/>
</dbReference>
<dbReference type="GeneID" id="95524098"/>
<name>A0A2Z5JN81_STRAR</name>
<gene>
    <name evidence="1" type="ORF">C5746_37910</name>
</gene>
<proteinExistence type="predicted"/>
<evidence type="ECO:0000313" key="1">
    <source>
        <dbReference type="EMBL" id="AXE81758.1"/>
    </source>
</evidence>
<dbReference type="AlphaFoldDB" id="A0A2Z5JN81"/>
<reference evidence="1 2" key="1">
    <citation type="journal article" date="2018" name="Front. Microbiol.">
        <title>Genome Sequencing of Streptomyces atratus SCSIOZH16 and Activation Production of Nocardamine via Metabolic Engineering.</title>
        <authorList>
            <person name="Li Y."/>
            <person name="Zhang C."/>
            <person name="Liu C."/>
            <person name="Ju J."/>
            <person name="Ma J."/>
        </authorList>
    </citation>
    <scope>NUCLEOTIDE SEQUENCE [LARGE SCALE GENOMIC DNA]</scope>
    <source>
        <strain evidence="1 2">SCSIO_ZH16</strain>
    </source>
</reference>
<sequence>MRVELSWPRPGAKDRTLTLALPGLPATGLLRPALRYTSRLRTPAALRRAVACAEPVIGAAARASGADALTRAALPYAIRFTRQALLSGTPAAVPSQAARAIPSGSTR</sequence>
<evidence type="ECO:0000313" key="2">
    <source>
        <dbReference type="Proteomes" id="UP000252698"/>
    </source>
</evidence>